<evidence type="ECO:0000313" key="2">
    <source>
        <dbReference type="Proteomes" id="UP000799766"/>
    </source>
</evidence>
<protein>
    <submittedName>
        <fullName evidence="1">Uncharacterized protein</fullName>
    </submittedName>
</protein>
<keyword evidence="2" id="KW-1185">Reference proteome</keyword>
<reference evidence="1" key="1">
    <citation type="journal article" date="2020" name="Stud. Mycol.">
        <title>101 Dothideomycetes genomes: a test case for predicting lifestyles and emergence of pathogens.</title>
        <authorList>
            <person name="Haridas S."/>
            <person name="Albert R."/>
            <person name="Binder M."/>
            <person name="Bloem J."/>
            <person name="Labutti K."/>
            <person name="Salamov A."/>
            <person name="Andreopoulos B."/>
            <person name="Baker S."/>
            <person name="Barry K."/>
            <person name="Bills G."/>
            <person name="Bluhm B."/>
            <person name="Cannon C."/>
            <person name="Castanera R."/>
            <person name="Culley D."/>
            <person name="Daum C."/>
            <person name="Ezra D."/>
            <person name="Gonzalez J."/>
            <person name="Henrissat B."/>
            <person name="Kuo A."/>
            <person name="Liang C."/>
            <person name="Lipzen A."/>
            <person name="Lutzoni F."/>
            <person name="Magnuson J."/>
            <person name="Mondo S."/>
            <person name="Nolan M."/>
            <person name="Ohm R."/>
            <person name="Pangilinan J."/>
            <person name="Park H.-J."/>
            <person name="Ramirez L."/>
            <person name="Alfaro M."/>
            <person name="Sun H."/>
            <person name="Tritt A."/>
            <person name="Yoshinaga Y."/>
            <person name="Zwiers L.-H."/>
            <person name="Turgeon B."/>
            <person name="Goodwin S."/>
            <person name="Spatafora J."/>
            <person name="Crous P."/>
            <person name="Grigoriev I."/>
        </authorList>
    </citation>
    <scope>NUCLEOTIDE SEQUENCE</scope>
    <source>
        <strain evidence="1">ATCC 16933</strain>
    </source>
</reference>
<dbReference type="AlphaFoldDB" id="A0A6A6P3N0"/>
<organism evidence="1 2">
    <name type="scientific">Lineolata rhizophorae</name>
    <dbReference type="NCBI Taxonomy" id="578093"/>
    <lineage>
        <taxon>Eukaryota</taxon>
        <taxon>Fungi</taxon>
        <taxon>Dikarya</taxon>
        <taxon>Ascomycota</taxon>
        <taxon>Pezizomycotina</taxon>
        <taxon>Dothideomycetes</taxon>
        <taxon>Dothideomycetes incertae sedis</taxon>
        <taxon>Lineolatales</taxon>
        <taxon>Lineolataceae</taxon>
        <taxon>Lineolata</taxon>
    </lineage>
</organism>
<sequence length="109" mass="11840">MGLRRSHVCVYICMCVCMRDVHGARTPLHAKKRSNAVVVPRRLPFRFNPSNPPAALSLSCPAAYTGHGSTLSRKSSRQVASCKALLACSSSARIRVRQSGAHITVQHVT</sequence>
<accession>A0A6A6P3N0</accession>
<dbReference type="EMBL" id="MU001678">
    <property type="protein sequence ID" value="KAF2458362.1"/>
    <property type="molecule type" value="Genomic_DNA"/>
</dbReference>
<evidence type="ECO:0000313" key="1">
    <source>
        <dbReference type="EMBL" id="KAF2458362.1"/>
    </source>
</evidence>
<proteinExistence type="predicted"/>
<name>A0A6A6P3N0_9PEZI</name>
<dbReference type="Proteomes" id="UP000799766">
    <property type="component" value="Unassembled WGS sequence"/>
</dbReference>
<gene>
    <name evidence="1" type="ORF">BDY21DRAFT_342290</name>
</gene>